<evidence type="ECO:0000256" key="10">
    <source>
        <dbReference type="SAM" id="SignalP"/>
    </source>
</evidence>
<evidence type="ECO:0000313" key="12">
    <source>
        <dbReference type="EMBL" id="MED6171393.1"/>
    </source>
</evidence>
<feature type="region of interest" description="Disordered" evidence="9">
    <location>
        <begin position="115"/>
        <end position="138"/>
    </location>
</feature>
<keyword evidence="7" id="KW-0325">Glycoprotein</keyword>
<dbReference type="SUPFAM" id="SSF47699">
    <property type="entry name" value="Bifunctional inhibitor/lipid-transfer protein/seed storage 2S albumin"/>
    <property type="match status" value="1"/>
</dbReference>
<dbReference type="Pfam" id="PF14368">
    <property type="entry name" value="LTP_2"/>
    <property type="match status" value="1"/>
</dbReference>
<evidence type="ECO:0000256" key="1">
    <source>
        <dbReference type="ARBA" id="ARBA00004609"/>
    </source>
</evidence>
<evidence type="ECO:0000256" key="7">
    <source>
        <dbReference type="ARBA" id="ARBA00023180"/>
    </source>
</evidence>
<keyword evidence="6" id="KW-1015">Disulfide bond</keyword>
<dbReference type="PANTHER" id="PTHR33044">
    <property type="entry name" value="BIFUNCTIONAL INHIBITOR/LIPID-TRANSFER PROTEIN/SEED STORAGE 2S ALBUMIN SUPERFAMILY PROTEIN-RELATED"/>
    <property type="match status" value="1"/>
</dbReference>
<comment type="subcellular location">
    <subcellularLocation>
        <location evidence="1">Cell membrane</location>
        <topology evidence="1">Lipid-anchor</topology>
        <topology evidence="1">GPI-anchor</topology>
    </subcellularLocation>
</comment>
<evidence type="ECO:0000256" key="8">
    <source>
        <dbReference type="ARBA" id="ARBA00023288"/>
    </source>
</evidence>
<keyword evidence="3" id="KW-1003">Cell membrane</keyword>
<feature type="domain" description="Bifunctional inhibitor/plant lipid transfer protein/seed storage helical" evidence="11">
    <location>
        <begin position="26"/>
        <end position="113"/>
    </location>
</feature>
<sequence>MSLSKKMPVSAFGLVLLAVVMMMSSLSEAQSSSSGSGSDTSCASNLIPCADYLNSTKPPSSCCTPLKQTVEKQLTCLCNLFYTPGLLESFHINVTQALQLSRNCGITQGISSCKNGSAPAPSSSSTTPPPATPGSDKGSAGRVAVTGFSFLALFWASSMLFN</sequence>
<keyword evidence="8" id="KW-0449">Lipoprotein</keyword>
<feature type="chain" id="PRO_5046276022" description="Bifunctional inhibitor/plant lipid transfer protein/seed storage helical domain-containing protein" evidence="10">
    <location>
        <begin position="30"/>
        <end position="162"/>
    </location>
</feature>
<keyword evidence="5 10" id="KW-0732">Signal</keyword>
<proteinExistence type="inferred from homology"/>
<evidence type="ECO:0000256" key="6">
    <source>
        <dbReference type="ARBA" id="ARBA00023157"/>
    </source>
</evidence>
<evidence type="ECO:0000256" key="2">
    <source>
        <dbReference type="ARBA" id="ARBA00009748"/>
    </source>
</evidence>
<organism evidence="12 13">
    <name type="scientific">Stylosanthes scabra</name>
    <dbReference type="NCBI Taxonomy" id="79078"/>
    <lineage>
        <taxon>Eukaryota</taxon>
        <taxon>Viridiplantae</taxon>
        <taxon>Streptophyta</taxon>
        <taxon>Embryophyta</taxon>
        <taxon>Tracheophyta</taxon>
        <taxon>Spermatophyta</taxon>
        <taxon>Magnoliopsida</taxon>
        <taxon>eudicotyledons</taxon>
        <taxon>Gunneridae</taxon>
        <taxon>Pentapetalae</taxon>
        <taxon>rosids</taxon>
        <taxon>fabids</taxon>
        <taxon>Fabales</taxon>
        <taxon>Fabaceae</taxon>
        <taxon>Papilionoideae</taxon>
        <taxon>50 kb inversion clade</taxon>
        <taxon>dalbergioids sensu lato</taxon>
        <taxon>Dalbergieae</taxon>
        <taxon>Pterocarpus clade</taxon>
        <taxon>Stylosanthes</taxon>
    </lineage>
</organism>
<dbReference type="InterPro" id="IPR036312">
    <property type="entry name" value="Bifun_inhib/LTP/seed_sf"/>
</dbReference>
<evidence type="ECO:0000259" key="11">
    <source>
        <dbReference type="Pfam" id="PF14368"/>
    </source>
</evidence>
<evidence type="ECO:0000256" key="4">
    <source>
        <dbReference type="ARBA" id="ARBA00022622"/>
    </source>
</evidence>
<comment type="similarity">
    <text evidence="2">Belongs to the plant LTP family.</text>
</comment>
<feature type="signal peptide" evidence="10">
    <location>
        <begin position="1"/>
        <end position="29"/>
    </location>
</feature>
<accession>A0ABU6VHG4</accession>
<keyword evidence="13" id="KW-1185">Reference proteome</keyword>
<protein>
    <recommendedName>
        <fullName evidence="11">Bifunctional inhibitor/plant lipid transfer protein/seed storage helical domain-containing protein</fullName>
    </recommendedName>
</protein>
<keyword evidence="4" id="KW-0472">Membrane</keyword>
<reference evidence="12 13" key="1">
    <citation type="journal article" date="2023" name="Plants (Basel)">
        <title>Bridging the Gap: Combining Genomics and Transcriptomics Approaches to Understand Stylosanthes scabra, an Orphan Legume from the Brazilian Caatinga.</title>
        <authorList>
            <person name="Ferreira-Neto J.R.C."/>
            <person name="da Silva M.D."/>
            <person name="Binneck E."/>
            <person name="de Melo N.F."/>
            <person name="da Silva R.H."/>
            <person name="de Melo A.L.T.M."/>
            <person name="Pandolfi V."/>
            <person name="Bustamante F.O."/>
            <person name="Brasileiro-Vidal A.C."/>
            <person name="Benko-Iseppon A.M."/>
        </authorList>
    </citation>
    <scope>NUCLEOTIDE SEQUENCE [LARGE SCALE GENOMIC DNA]</scope>
    <source>
        <tissue evidence="12">Leaves</tissue>
    </source>
</reference>
<dbReference type="InterPro" id="IPR016140">
    <property type="entry name" value="Bifunc_inhib/LTP/seed_store"/>
</dbReference>
<dbReference type="EMBL" id="JASCZI010151251">
    <property type="protein sequence ID" value="MED6171393.1"/>
    <property type="molecule type" value="Genomic_DNA"/>
</dbReference>
<dbReference type="Proteomes" id="UP001341840">
    <property type="component" value="Unassembled WGS sequence"/>
</dbReference>
<evidence type="ECO:0000256" key="3">
    <source>
        <dbReference type="ARBA" id="ARBA00022475"/>
    </source>
</evidence>
<name>A0ABU6VHG4_9FABA</name>
<evidence type="ECO:0000256" key="5">
    <source>
        <dbReference type="ARBA" id="ARBA00022729"/>
    </source>
</evidence>
<dbReference type="Gene3D" id="1.10.110.10">
    <property type="entry name" value="Plant lipid-transfer and hydrophobic proteins"/>
    <property type="match status" value="1"/>
</dbReference>
<dbReference type="CDD" id="cd00010">
    <property type="entry name" value="AAI_LTSS"/>
    <property type="match status" value="1"/>
</dbReference>
<dbReference type="InterPro" id="IPR043325">
    <property type="entry name" value="LTSS"/>
</dbReference>
<comment type="caution">
    <text evidence="12">The sequence shown here is derived from an EMBL/GenBank/DDBJ whole genome shotgun (WGS) entry which is preliminary data.</text>
</comment>
<gene>
    <name evidence="12" type="ORF">PIB30_117442</name>
</gene>
<evidence type="ECO:0000313" key="13">
    <source>
        <dbReference type="Proteomes" id="UP001341840"/>
    </source>
</evidence>
<evidence type="ECO:0000256" key="9">
    <source>
        <dbReference type="SAM" id="MobiDB-lite"/>
    </source>
</evidence>
<feature type="compositionally biased region" description="Low complexity" evidence="9">
    <location>
        <begin position="116"/>
        <end position="126"/>
    </location>
</feature>
<keyword evidence="4" id="KW-0336">GPI-anchor</keyword>